<dbReference type="GO" id="GO:0042391">
    <property type="term" value="P:regulation of membrane potential"/>
    <property type="evidence" value="ECO:0007669"/>
    <property type="project" value="TreeGrafter"/>
</dbReference>
<reference evidence="3" key="1">
    <citation type="submission" date="2016-10" db="EMBL/GenBank/DDBJ databases">
        <authorList>
            <person name="Benchimol M."/>
            <person name="Almeida L.G."/>
            <person name="Vasconcelos A.T."/>
            <person name="Perreira-Neves A."/>
            <person name="Rosa I.A."/>
            <person name="Tasca T."/>
            <person name="Bogo M.R."/>
            <person name="de Souza W."/>
        </authorList>
    </citation>
    <scope>NUCLEOTIDE SEQUENCE [LARGE SCALE GENOMIC DNA]</scope>
    <source>
        <strain evidence="3">K</strain>
    </source>
</reference>
<comment type="caution">
    <text evidence="3">The sequence shown here is derived from an EMBL/GenBank/DDBJ whole genome shotgun (WGS) entry which is preliminary data.</text>
</comment>
<keyword evidence="1" id="KW-0812">Transmembrane</keyword>
<feature type="transmembrane region" description="Helical" evidence="1">
    <location>
        <begin position="513"/>
        <end position="531"/>
    </location>
</feature>
<feature type="transmembrane region" description="Helical" evidence="1">
    <location>
        <begin position="209"/>
        <end position="232"/>
    </location>
</feature>
<feature type="transmembrane region" description="Helical" evidence="1">
    <location>
        <begin position="598"/>
        <end position="616"/>
    </location>
</feature>
<gene>
    <name evidence="3" type="ORF">TRFO_29340</name>
</gene>
<feature type="transmembrane region" description="Helical" evidence="1">
    <location>
        <begin position="645"/>
        <end position="666"/>
    </location>
</feature>
<feature type="transmembrane region" description="Helical" evidence="1">
    <location>
        <begin position="1527"/>
        <end position="1548"/>
    </location>
</feature>
<dbReference type="RefSeq" id="XP_068356434.1">
    <property type="nucleotide sequence ID" value="XM_068506725.1"/>
</dbReference>
<feature type="transmembrane region" description="Helical" evidence="1">
    <location>
        <begin position="1568"/>
        <end position="1586"/>
    </location>
</feature>
<dbReference type="PANTHER" id="PTHR13167">
    <property type="entry name" value="PIEZO-TYPE MECHANOSENSITIVE ION CHANNEL COMPONENT"/>
    <property type="match status" value="1"/>
</dbReference>
<feature type="transmembrane region" description="Helical" evidence="1">
    <location>
        <begin position="416"/>
        <end position="438"/>
    </location>
</feature>
<dbReference type="GO" id="GO:0008381">
    <property type="term" value="F:mechanosensitive monoatomic ion channel activity"/>
    <property type="evidence" value="ECO:0007669"/>
    <property type="project" value="InterPro"/>
</dbReference>
<feature type="transmembrane region" description="Helical" evidence="1">
    <location>
        <begin position="837"/>
        <end position="855"/>
    </location>
</feature>
<protein>
    <recommendedName>
        <fullName evidence="2">Piezo non-specific cation channel cap domain-containing protein</fullName>
    </recommendedName>
</protein>
<feature type="transmembrane region" description="Helical" evidence="1">
    <location>
        <begin position="179"/>
        <end position="197"/>
    </location>
</feature>
<feature type="transmembrane region" description="Helical" evidence="1">
    <location>
        <begin position="459"/>
        <end position="482"/>
    </location>
</feature>
<feature type="transmembrane region" description="Helical" evidence="1">
    <location>
        <begin position="927"/>
        <end position="945"/>
    </location>
</feature>
<dbReference type="InterPro" id="IPR031334">
    <property type="entry name" value="Piezo_cap_dom"/>
</dbReference>
<feature type="transmembrane region" description="Helical" evidence="1">
    <location>
        <begin position="1732"/>
        <end position="1752"/>
    </location>
</feature>
<feature type="transmembrane region" description="Helical" evidence="1">
    <location>
        <begin position="275"/>
        <end position="295"/>
    </location>
</feature>
<dbReference type="GO" id="GO:0071260">
    <property type="term" value="P:cellular response to mechanical stimulus"/>
    <property type="evidence" value="ECO:0007669"/>
    <property type="project" value="TreeGrafter"/>
</dbReference>
<feature type="transmembrane region" description="Helical" evidence="1">
    <location>
        <begin position="239"/>
        <end position="263"/>
    </location>
</feature>
<feature type="transmembrane region" description="Helical" evidence="1">
    <location>
        <begin position="60"/>
        <end position="86"/>
    </location>
</feature>
<feature type="transmembrane region" description="Helical" evidence="1">
    <location>
        <begin position="1358"/>
        <end position="1375"/>
    </location>
</feature>
<evidence type="ECO:0000256" key="1">
    <source>
        <dbReference type="SAM" id="Phobius"/>
    </source>
</evidence>
<feature type="transmembrane region" description="Helical" evidence="1">
    <location>
        <begin position="570"/>
        <end position="586"/>
    </location>
</feature>
<feature type="transmembrane region" description="Helical" evidence="1">
    <location>
        <begin position="871"/>
        <end position="891"/>
    </location>
</feature>
<feature type="transmembrane region" description="Helical" evidence="1">
    <location>
        <begin position="785"/>
        <end position="804"/>
    </location>
</feature>
<feature type="transmembrane region" description="Helical" evidence="1">
    <location>
        <begin position="1328"/>
        <end position="1352"/>
    </location>
</feature>
<dbReference type="GO" id="GO:0050982">
    <property type="term" value="P:detection of mechanical stimulus"/>
    <property type="evidence" value="ECO:0007669"/>
    <property type="project" value="TreeGrafter"/>
</dbReference>
<feature type="transmembrane region" description="Helical" evidence="1">
    <location>
        <begin position="1051"/>
        <end position="1067"/>
    </location>
</feature>
<feature type="transmembrane region" description="Helical" evidence="1">
    <location>
        <begin position="1022"/>
        <end position="1045"/>
    </location>
</feature>
<dbReference type="GeneID" id="94841429"/>
<feature type="transmembrane region" description="Helical" evidence="1">
    <location>
        <begin position="341"/>
        <end position="359"/>
    </location>
</feature>
<feature type="domain" description="Piezo non-specific cation channel cap" evidence="2">
    <location>
        <begin position="1792"/>
        <end position="2065"/>
    </location>
</feature>
<proteinExistence type="predicted"/>
<feature type="transmembrane region" description="Helical" evidence="1">
    <location>
        <begin position="488"/>
        <end position="506"/>
    </location>
</feature>
<feature type="transmembrane region" description="Helical" evidence="1">
    <location>
        <begin position="1593"/>
        <end position="1615"/>
    </location>
</feature>
<dbReference type="GO" id="GO:0016020">
    <property type="term" value="C:membrane"/>
    <property type="evidence" value="ECO:0007669"/>
    <property type="project" value="InterPro"/>
</dbReference>
<feature type="transmembrane region" description="Helical" evidence="1">
    <location>
        <begin position="692"/>
        <end position="712"/>
    </location>
</feature>
<dbReference type="Proteomes" id="UP000179807">
    <property type="component" value="Unassembled WGS sequence"/>
</dbReference>
<dbReference type="GO" id="GO:0005261">
    <property type="term" value="F:monoatomic cation channel activity"/>
    <property type="evidence" value="ECO:0007669"/>
    <property type="project" value="TreeGrafter"/>
</dbReference>
<feature type="transmembrane region" description="Helical" evidence="1">
    <location>
        <begin position="1627"/>
        <end position="1645"/>
    </location>
</feature>
<feature type="transmembrane region" description="Helical" evidence="1">
    <location>
        <begin position="366"/>
        <end position="386"/>
    </location>
</feature>
<feature type="transmembrane region" description="Helical" evidence="1">
    <location>
        <begin position="982"/>
        <end position="1001"/>
    </location>
</feature>
<dbReference type="VEuPathDB" id="TrichDB:TRFO_29340"/>
<dbReference type="PANTHER" id="PTHR13167:SF25">
    <property type="entry name" value="PIEZO-TYPE MECHANOSENSITIVE ION CHANNEL COMPONENT"/>
    <property type="match status" value="1"/>
</dbReference>
<keyword evidence="4" id="KW-1185">Reference proteome</keyword>
<feature type="transmembrane region" description="Helical" evidence="1">
    <location>
        <begin position="897"/>
        <end position="915"/>
    </location>
</feature>
<dbReference type="EMBL" id="MLAK01000832">
    <property type="protein sequence ID" value="OHT03298.1"/>
    <property type="molecule type" value="Genomic_DNA"/>
</dbReference>
<keyword evidence="1" id="KW-1133">Transmembrane helix</keyword>
<sequence length="2071" mass="239641">MSSSREGSVLESEKTDRPSILISKETPHKMVDLDCPQEEFETNGNKHLKPHFLAILIDPLIPILLILSSISCMSVMGMIFIIILYIHVLICNKMKKSFNLLIICLLINLMFHIVAFVFSIIAMTREMEEEAYKILGFDFNNVIISSPILTLVTSLIAIICQIGAMVLIKYTRLEEFMALRSKIFTSVVFQFIIDFLWEFSNAFNNSSNLSYLSLPLLLYLISSVISTSLTGVNHIPHYVVWGVMIYSLFYALYEVFMLSYIGGKFNFYSSIRYNYIGPTNSIAGNYIFAVVFSYLSVQNLSAPGHLLSEMKQIPAAIIRISNYLLYLAFLLNFLFGLFYPNYLSILWIIITLCASFVRIKALKRFFFPLLSIVFTISFVAIVLTTFEMFDRPINDGTDYYIEFLKLFGFFRYSGDFTFSLCGFLLIVFYGILGRITNSNSKEKRKKKEKTKTHQNIKRIGIYIYLFFHYLSVMVIIVIGITGSFYENRFAFIVFGCFLLIIVLCALFNRTIFISLKVLLIIMILSATYFKITVTNNCINNECLSFGHFGTFQEMIQTGLVAPADMSLPEYFWPYIVVYVLCTFLNFDEKALSSNIPSNVNSILYFIIGVLQFIHLFLYDTDIFSLFFILFGILTLAALYLQKNQFVRAVSSISSIVITILLTVYYLSHFDGPRNLITTYIPPNVINISKKKLPSIEIAILAAILFLTTISFFSKPGESRTGMFFERIFIEIRVMFNYMDFYLCWVFIFVFSIVNDNPSLIKFILMLFFGFGELANPLFQKIRAPFMIFNILYLLAQLICDIFDFDNPKNSYFDILRYVGLYFSPIGKPSIRERNMSIIWQLACILLGVICSKPFVKQQKDPNFEKLISTKLYRALVALLHYFSPVIVLASLCVSTMYNQSMFGWFTFIITVLLTYKTKILEKKKQLITGLFNFLFVVYYLLYLGYPSAITNTNFNIFNYIDDDKRETLSEWMRWFGVYDIKTSSLVANCISAFVLTLYLHFNKFEVNYRKYYFKLPSFLKHSVQLFVTYNFEIIMTLILIIVTNIRTLDGVLYFFLTGVLLTLNILFDFDKNRTLTLCSASTFMIISCRLLSRMPIFTDSGIGKYIKDAFDLPFNGDAKFRDLWTSIYVMEKICLHIMKSDLFKEFEKQKNYHHAFRFIRSRQLRIIYQLDQQIIAKMDLVEKQKMRSLNENNFDDLLYNLEKDSPIMPKECFSETSSTTQFSDEKKKSKFQKFLLKWVKWFIKRSILFIAASFNPNCESGINALTMDSIIQVMKRHLQGYEKEQHHVFTEEDYEFYKSLPPSFPLHFQSITDAIGSKMFRNKDSMDLLMRYLAMLIRRIPFTLLLLTILVYVFTKPYVFSLIILLLFIILFCSINTPCKCIKYRIFLPDVLIILFLRNISTMTILEPYILSTVSSIDVQRMQLSPLKMCGVDSTDSSSVVEVFLLIFTIFYTVEQLSWCDVYPPKYYLNKFMKSVENFPYCCNYDGKLFGDDPVATLALNAESLPLKSQIAFAESNRGLIITSHSFVSTLIDMICFVLLAILWTTWTSGDENNLLSSAASFSFQIDFLFIFVLICHVVFMLAYIYMHLAKNLLSMFILNVIWLLYTYCMSFFYIPSVNRNYNKGSLYLYVFLRILSALITCHRVSRGKKVVEYQFPSFRKEWRRIIFANNFILICPFIFEIECVLNWMSHDTYVGILDFMMIRDVSMRLEILISSQMDPHADDPPEKERNWIIGGGILLIFLALLFGPLFFMTSGSGATLPNPPLSATLQVGIAPFPPFYQSSAEIFPISKGQMQDISNAKLSALRVLILNSNEDSTILSFPRIPTSFWLPDLNSLELQNVIDTIGRSELYPYYNFILQFNRQTTTSNNQEVNLYYKYQALTDEEKNTFSRIIQRNIRGSFLHLDLPLAVLVPTTDTVVEASSDFDRNVSFTLSSSTSEFIEMIPQNTTDPKVGFLASNDLRILLWSQPVSSDNILGSFIDDNGGIAGIYLLIIVTFGLMIRNNATGQLDLLWIDRMERPQQLYRIIVAIYSYRLSNESENELLITNNLLETLRSKETCIKLTSAPELEK</sequence>
<accession>A0A1J4JXA8</accession>
<evidence type="ECO:0000313" key="4">
    <source>
        <dbReference type="Proteomes" id="UP000179807"/>
    </source>
</evidence>
<feature type="transmembrane region" description="Helical" evidence="1">
    <location>
        <begin position="622"/>
        <end position="640"/>
    </location>
</feature>
<feature type="transmembrane region" description="Helical" evidence="1">
    <location>
        <begin position="316"/>
        <end position="335"/>
    </location>
</feature>
<feature type="transmembrane region" description="Helical" evidence="1">
    <location>
        <begin position="98"/>
        <end position="122"/>
    </location>
</feature>
<feature type="transmembrane region" description="Helical" evidence="1">
    <location>
        <begin position="142"/>
        <end position="167"/>
    </location>
</feature>
<evidence type="ECO:0000313" key="3">
    <source>
        <dbReference type="EMBL" id="OHT03298.1"/>
    </source>
</evidence>
<keyword evidence="1" id="KW-0472">Membrane</keyword>
<organism evidence="3 4">
    <name type="scientific">Tritrichomonas foetus</name>
    <dbReference type="NCBI Taxonomy" id="1144522"/>
    <lineage>
        <taxon>Eukaryota</taxon>
        <taxon>Metamonada</taxon>
        <taxon>Parabasalia</taxon>
        <taxon>Tritrichomonadida</taxon>
        <taxon>Tritrichomonadidae</taxon>
        <taxon>Tritrichomonas</taxon>
    </lineage>
</organism>
<evidence type="ECO:0000259" key="2">
    <source>
        <dbReference type="Pfam" id="PF12166"/>
    </source>
</evidence>
<dbReference type="OrthoDB" id="10637392at2759"/>
<feature type="transmembrane region" description="Helical" evidence="1">
    <location>
        <begin position="733"/>
        <end position="753"/>
    </location>
</feature>
<name>A0A1J4JXA8_9EUKA</name>
<feature type="transmembrane region" description="Helical" evidence="1">
    <location>
        <begin position="1666"/>
        <end position="1689"/>
    </location>
</feature>
<dbReference type="Pfam" id="PF12166">
    <property type="entry name" value="Piezo_cap"/>
    <property type="match status" value="1"/>
</dbReference>
<dbReference type="InterPro" id="IPR027272">
    <property type="entry name" value="Piezo"/>
</dbReference>
<feature type="transmembrane region" description="Helical" evidence="1">
    <location>
        <begin position="759"/>
        <end position="778"/>
    </location>
</feature>